<gene>
    <name evidence="6" type="ORF">QR98_0020270</name>
</gene>
<sequence length="88" mass="9895">MDRDLVNVVVLGLSFMFLFTSFQTGGFIQGPMIDSINEEYGFDNYGANTFISMCLIYFVLAVANWLAPAFVKYFGPKFSMIVSGLTYM</sequence>
<dbReference type="EMBL" id="JXLN01005493">
    <property type="protein sequence ID" value="KPM03594.1"/>
    <property type="molecule type" value="Genomic_DNA"/>
</dbReference>
<evidence type="ECO:0000256" key="2">
    <source>
        <dbReference type="ARBA" id="ARBA00022692"/>
    </source>
</evidence>
<keyword evidence="3" id="KW-1133">Transmembrane helix</keyword>
<reference evidence="6 7" key="1">
    <citation type="journal article" date="2015" name="Parasit. Vectors">
        <title>Draft genome of the scabies mite.</title>
        <authorList>
            <person name="Rider S.D.Jr."/>
            <person name="Morgan M.S."/>
            <person name="Arlian L.G."/>
        </authorList>
    </citation>
    <scope>NUCLEOTIDE SEQUENCE [LARGE SCALE GENOMIC DNA]</scope>
    <source>
        <strain evidence="6">Arlian Lab</strain>
    </source>
</reference>
<dbReference type="InterPro" id="IPR010291">
    <property type="entry name" value="Ion_channel_UNC-93"/>
</dbReference>
<protein>
    <submittedName>
        <fullName evidence="6">UNC93-like protein</fullName>
    </submittedName>
</protein>
<dbReference type="Proteomes" id="UP000616769">
    <property type="component" value="Unassembled WGS sequence"/>
</dbReference>
<evidence type="ECO:0000256" key="5">
    <source>
        <dbReference type="ARBA" id="ARBA00023180"/>
    </source>
</evidence>
<dbReference type="AlphaFoldDB" id="A0A131ZY24"/>
<evidence type="ECO:0000313" key="7">
    <source>
        <dbReference type="Proteomes" id="UP000616769"/>
    </source>
</evidence>
<comment type="caution">
    <text evidence="6">The sequence shown here is derived from an EMBL/GenBank/DDBJ whole genome shotgun (WGS) entry which is preliminary data.</text>
</comment>
<evidence type="ECO:0000313" key="6">
    <source>
        <dbReference type="EMBL" id="KPM03594.1"/>
    </source>
</evidence>
<dbReference type="InterPro" id="IPR051617">
    <property type="entry name" value="UNC-93-like_regulator"/>
</dbReference>
<keyword evidence="4" id="KW-0472">Membrane</keyword>
<evidence type="ECO:0000256" key="4">
    <source>
        <dbReference type="ARBA" id="ARBA00023136"/>
    </source>
</evidence>
<evidence type="ECO:0000256" key="1">
    <source>
        <dbReference type="ARBA" id="ARBA00004141"/>
    </source>
</evidence>
<keyword evidence="2" id="KW-0812">Transmembrane</keyword>
<name>A0A131ZY24_SARSC</name>
<proteinExistence type="predicted"/>
<dbReference type="Pfam" id="PF05978">
    <property type="entry name" value="UNC-93"/>
    <property type="match status" value="1"/>
</dbReference>
<keyword evidence="5" id="KW-0325">Glycoprotein</keyword>
<dbReference type="GO" id="GO:0016020">
    <property type="term" value="C:membrane"/>
    <property type="evidence" value="ECO:0007669"/>
    <property type="project" value="UniProtKB-SubCell"/>
</dbReference>
<dbReference type="PANTHER" id="PTHR23294:SF0">
    <property type="entry name" value="UNC93-LIKE PROTEIN MFSD11"/>
    <property type="match status" value="1"/>
</dbReference>
<evidence type="ECO:0000256" key="3">
    <source>
        <dbReference type="ARBA" id="ARBA00022989"/>
    </source>
</evidence>
<dbReference type="VEuPathDB" id="VectorBase:SSCA002178"/>
<dbReference type="OrthoDB" id="196103at2759"/>
<dbReference type="PANTHER" id="PTHR23294">
    <property type="entry name" value="ET TRANSLATION PRODUCT-RELATED"/>
    <property type="match status" value="1"/>
</dbReference>
<comment type="subcellular location">
    <subcellularLocation>
        <location evidence="1">Membrane</location>
        <topology evidence="1">Multi-pass membrane protein</topology>
    </subcellularLocation>
</comment>
<organism evidence="6 7">
    <name type="scientific">Sarcoptes scabiei</name>
    <name type="common">Itch mite</name>
    <name type="synonym">Acarus scabiei</name>
    <dbReference type="NCBI Taxonomy" id="52283"/>
    <lineage>
        <taxon>Eukaryota</taxon>
        <taxon>Metazoa</taxon>
        <taxon>Ecdysozoa</taxon>
        <taxon>Arthropoda</taxon>
        <taxon>Chelicerata</taxon>
        <taxon>Arachnida</taxon>
        <taxon>Acari</taxon>
        <taxon>Acariformes</taxon>
        <taxon>Sarcoptiformes</taxon>
        <taxon>Astigmata</taxon>
        <taxon>Psoroptidia</taxon>
        <taxon>Sarcoptoidea</taxon>
        <taxon>Sarcoptidae</taxon>
        <taxon>Sarcoptinae</taxon>
        <taxon>Sarcoptes</taxon>
    </lineage>
</organism>
<accession>A0A131ZY24</accession>